<dbReference type="EMBL" id="PDCK01000040">
    <property type="protein sequence ID" value="PRQ47892.1"/>
    <property type="molecule type" value="Genomic_DNA"/>
</dbReference>
<evidence type="ECO:0000313" key="3">
    <source>
        <dbReference type="Proteomes" id="UP000238479"/>
    </source>
</evidence>
<keyword evidence="3" id="KW-1185">Reference proteome</keyword>
<name>A0A2P6RN86_ROSCH</name>
<accession>A0A2P6RN86</accession>
<evidence type="ECO:0000313" key="2">
    <source>
        <dbReference type="EMBL" id="PRQ47892.1"/>
    </source>
</evidence>
<comment type="caution">
    <text evidence="2">The sequence shown here is derived from an EMBL/GenBank/DDBJ whole genome shotgun (WGS) entry which is preliminary data.</text>
</comment>
<dbReference type="Proteomes" id="UP000238479">
    <property type="component" value="Chromosome 2"/>
</dbReference>
<dbReference type="AlphaFoldDB" id="A0A2P6RN86"/>
<dbReference type="PROSITE" id="PS51153">
    <property type="entry name" value="RPW8"/>
    <property type="match status" value="1"/>
</dbReference>
<reference evidence="2 3" key="1">
    <citation type="journal article" date="2018" name="Nat. Genet.">
        <title>The Rosa genome provides new insights in the design of modern roses.</title>
        <authorList>
            <person name="Bendahmane M."/>
        </authorList>
    </citation>
    <scope>NUCLEOTIDE SEQUENCE [LARGE SCALE GENOMIC DNA]</scope>
    <source>
        <strain evidence="3">cv. Old Blush</strain>
    </source>
</reference>
<proteinExistence type="predicted"/>
<dbReference type="OrthoDB" id="1165011at2759"/>
<gene>
    <name evidence="2" type="ORF">RchiOBHm_Chr2g0104661</name>
</gene>
<feature type="domain" description="RPW8" evidence="1">
    <location>
        <begin position="2"/>
        <end position="154"/>
    </location>
</feature>
<organism evidence="2 3">
    <name type="scientific">Rosa chinensis</name>
    <name type="common">China rose</name>
    <dbReference type="NCBI Taxonomy" id="74649"/>
    <lineage>
        <taxon>Eukaryota</taxon>
        <taxon>Viridiplantae</taxon>
        <taxon>Streptophyta</taxon>
        <taxon>Embryophyta</taxon>
        <taxon>Tracheophyta</taxon>
        <taxon>Spermatophyta</taxon>
        <taxon>Magnoliopsida</taxon>
        <taxon>eudicotyledons</taxon>
        <taxon>Gunneridae</taxon>
        <taxon>Pentapetalae</taxon>
        <taxon>rosids</taxon>
        <taxon>fabids</taxon>
        <taxon>Rosales</taxon>
        <taxon>Rosaceae</taxon>
        <taxon>Rosoideae</taxon>
        <taxon>Rosoideae incertae sedis</taxon>
        <taxon>Rosa</taxon>
    </lineage>
</organism>
<dbReference type="InterPro" id="IPR008808">
    <property type="entry name" value="Powdery_mildew-R_dom"/>
</dbReference>
<dbReference type="Gramene" id="PRQ47892">
    <property type="protein sequence ID" value="PRQ47892"/>
    <property type="gene ID" value="RchiOBHm_Chr2g0104661"/>
</dbReference>
<evidence type="ECO:0000259" key="1">
    <source>
        <dbReference type="PROSITE" id="PS51153"/>
    </source>
</evidence>
<protein>
    <submittedName>
        <fullName evidence="2">Putative powdery mildew resistance protein, RPW8</fullName>
    </submittedName>
</protein>
<dbReference type="Pfam" id="PF05659">
    <property type="entry name" value="RPW8"/>
    <property type="match status" value="1"/>
</dbReference>
<sequence>MINAGEVFAGAAAGGPVGPVFDVLREVVEKSFAFNPTLESVKSTVDSLALLIPQIDDHNTRLGGNRAGEVEKLKEKMEEGKRLIEELLQVNEWSCLKAHYTDQLVELDESLKRHLGILQVQGVIDVKEALVVAKDTNKDVKETLVVAKDTNKDVKETLVVTKDASKDVKEGLALTKDISTDVKGYRQWLERISVTSEENINHLVRFEAALKAGLSDIQKDLQKGQEQKIDSMLREVTMYGMENKVGSLIEAAALGATIEELDHAVWQENNKPIHLSVMSERIRGIGERTRGIFGLIERKRAKNIEMSYIPTVELKYFRVQLEEGVQLVRNCNKVLEWTDDLKAEYNKKFLHLEKILERLHNRLNGIHPFKWNTGKCGSSCGTTSMRESIIIEDRFCHSDHA</sequence>